<keyword evidence="16" id="KW-1185">Reference proteome</keyword>
<comment type="caution">
    <text evidence="15">The sequence shown here is derived from an EMBL/GenBank/DDBJ whole genome shotgun (WGS) entry which is preliminary data.</text>
</comment>
<evidence type="ECO:0000313" key="16">
    <source>
        <dbReference type="Proteomes" id="UP000183700"/>
    </source>
</evidence>
<dbReference type="FunFam" id="3.40.50.300:FF:000108">
    <property type="entry name" value="ATP-dependent RNA helicase RhlE"/>
    <property type="match status" value="1"/>
</dbReference>
<comment type="function">
    <text evidence="9">DEAD-box RNA helicase possibly involved in RNA degradation. Unwinds dsRNA in both 5'- and 3'-directions, has RNA-dependent ATPase activity.</text>
</comment>
<feature type="region of interest" description="Disordered" evidence="11">
    <location>
        <begin position="431"/>
        <end position="519"/>
    </location>
</feature>
<evidence type="ECO:0000256" key="7">
    <source>
        <dbReference type="ARBA" id="ARBA00023016"/>
    </source>
</evidence>
<evidence type="ECO:0000256" key="2">
    <source>
        <dbReference type="ARBA" id="ARBA00022741"/>
    </source>
</evidence>
<dbReference type="PROSITE" id="PS51192">
    <property type="entry name" value="HELICASE_ATP_BIND_1"/>
    <property type="match status" value="1"/>
</dbReference>
<dbReference type="Pfam" id="PF00270">
    <property type="entry name" value="DEAD"/>
    <property type="match status" value="1"/>
</dbReference>
<dbReference type="GO" id="GO:0005524">
    <property type="term" value="F:ATP binding"/>
    <property type="evidence" value="ECO:0007669"/>
    <property type="project" value="UniProtKB-UniRule"/>
</dbReference>
<dbReference type="SUPFAM" id="SSF52540">
    <property type="entry name" value="P-loop containing nucleoside triphosphate hydrolases"/>
    <property type="match status" value="1"/>
</dbReference>
<dbReference type="EMBL" id="JXKM01000003">
    <property type="protein sequence ID" value="OJG36458.1"/>
    <property type="molecule type" value="Genomic_DNA"/>
</dbReference>
<dbReference type="Pfam" id="PF00271">
    <property type="entry name" value="Helicase_C"/>
    <property type="match status" value="1"/>
</dbReference>
<dbReference type="InterPro" id="IPR030880">
    <property type="entry name" value="DEAD_helicase_CshA"/>
</dbReference>
<dbReference type="InterPro" id="IPR011545">
    <property type="entry name" value="DEAD/DEAH_box_helicase_dom"/>
</dbReference>
<keyword evidence="4 9" id="KW-0347">Helicase</keyword>
<feature type="domain" description="Helicase C-terminal" evidence="13">
    <location>
        <begin position="213"/>
        <end position="373"/>
    </location>
</feature>
<keyword evidence="2 9" id="KW-0547">Nucleotide-binding</keyword>
<dbReference type="InterPro" id="IPR014001">
    <property type="entry name" value="Helicase_ATP-bd"/>
</dbReference>
<evidence type="ECO:0000259" key="13">
    <source>
        <dbReference type="PROSITE" id="PS51194"/>
    </source>
</evidence>
<evidence type="ECO:0000259" key="14">
    <source>
        <dbReference type="PROSITE" id="PS51195"/>
    </source>
</evidence>
<dbReference type="OrthoDB" id="9805696at2"/>
<proteinExistence type="inferred from homology"/>
<evidence type="ECO:0000313" key="15">
    <source>
        <dbReference type="EMBL" id="OJG36458.1"/>
    </source>
</evidence>
<dbReference type="InterPro" id="IPR044742">
    <property type="entry name" value="DEAD/DEAH_RhlB"/>
</dbReference>
<gene>
    <name evidence="9" type="primary">cshA</name>
    <name evidence="15" type="ORF">RV00_GL001817</name>
</gene>
<dbReference type="GO" id="GO:0009409">
    <property type="term" value="P:response to cold"/>
    <property type="evidence" value="ECO:0007669"/>
    <property type="project" value="TreeGrafter"/>
</dbReference>
<dbReference type="InterPro" id="IPR000629">
    <property type="entry name" value="RNA-helicase_DEAD-box_CS"/>
</dbReference>
<dbReference type="SMART" id="SM00490">
    <property type="entry name" value="HELICc"/>
    <property type="match status" value="1"/>
</dbReference>
<accession>A0A1L8SWY3</accession>
<dbReference type="Proteomes" id="UP000183700">
    <property type="component" value="Unassembled WGS sequence"/>
</dbReference>
<evidence type="ECO:0000256" key="1">
    <source>
        <dbReference type="ARBA" id="ARBA00022490"/>
    </source>
</evidence>
<dbReference type="PROSITE" id="PS00039">
    <property type="entry name" value="DEAD_ATP_HELICASE"/>
    <property type="match status" value="1"/>
</dbReference>
<evidence type="ECO:0000256" key="8">
    <source>
        <dbReference type="ARBA" id="ARBA00047984"/>
    </source>
</evidence>
<dbReference type="CDD" id="cd00268">
    <property type="entry name" value="DEADc"/>
    <property type="match status" value="1"/>
</dbReference>
<dbReference type="RefSeq" id="WP_071861688.1">
    <property type="nucleotide sequence ID" value="NZ_CAURXW010000014.1"/>
</dbReference>
<sequence length="519" mass="57790">MKFKELKLAPELLVAIERSGFEEATPIQEQTIPLALAGKDVIGQAQTGTGKTAAFGLPMLDKIDTTKNVLQGLVISPTRELAIQTQEELFRLGRDKKIRVQAVYGGADIGRQIRGLKDRPHIVVGTPGRMLDHINRHTLKLETVETLVLDEADEMLNMGFLEDIEKIISKVPAERQTLLFSATMPDAIKKIGVKFMKEPEHVKIKAKEMTADLIDQYYVRAKDYEKFDVMTRLFDVQTPDLAIVFGRTKRRVDELARGLEARGYKAEGIHGDLSQQKRMSVLRSFKKGDLDILVATDVAARGLDISGVTHVYNYDIPQDPESYVHRIGRTGRAGKGGMSVTFVTPNEMGYLHVIENLTKKRMNPMRPPTEKEAFKGQLGAAMEEIQRQIGENSDTLEKYNESAQELLAAYSPEALAALLLKTIAKDPSDAVPVKITPERPLPSNKKGGFNRGGGGKRNNNNRGGGRGKDNYRKDRDRNSSSQKNKNYGGNKSRSNSNNKNTNRSNDKKRGFVIRTSSND</sequence>
<dbReference type="GO" id="GO:0016887">
    <property type="term" value="F:ATP hydrolysis activity"/>
    <property type="evidence" value="ECO:0007669"/>
    <property type="project" value="RHEA"/>
</dbReference>
<reference evidence="15 16" key="1">
    <citation type="submission" date="2014-12" db="EMBL/GenBank/DDBJ databases">
        <title>Draft genome sequences of 29 type strains of Enterococci.</title>
        <authorList>
            <person name="Zhong Z."/>
            <person name="Sun Z."/>
            <person name="Liu W."/>
            <person name="Zhang W."/>
            <person name="Zhang H."/>
        </authorList>
    </citation>
    <scope>NUCLEOTIDE SEQUENCE [LARGE SCALE GENOMIC DNA]</scope>
    <source>
        <strain evidence="15 16">DSM 22802</strain>
    </source>
</reference>
<dbReference type="InterPro" id="IPR001650">
    <property type="entry name" value="Helicase_C-like"/>
</dbReference>
<dbReference type="CDD" id="cd18787">
    <property type="entry name" value="SF2_C_DEAD"/>
    <property type="match status" value="1"/>
</dbReference>
<dbReference type="PANTHER" id="PTHR47963:SF5">
    <property type="entry name" value="DEAD-BOX ATP-DEPENDENT RNA HELICASE CSHA"/>
    <property type="match status" value="1"/>
</dbReference>
<evidence type="ECO:0000256" key="3">
    <source>
        <dbReference type="ARBA" id="ARBA00022801"/>
    </source>
</evidence>
<dbReference type="InterPro" id="IPR014014">
    <property type="entry name" value="RNA_helicase_DEAD_Q_motif"/>
</dbReference>
<feature type="compositionally biased region" description="Basic and acidic residues" evidence="11">
    <location>
        <begin position="466"/>
        <end position="478"/>
    </location>
</feature>
<feature type="compositionally biased region" description="Low complexity" evidence="11">
    <location>
        <begin position="483"/>
        <end position="503"/>
    </location>
</feature>
<protein>
    <recommendedName>
        <fullName evidence="9">DEAD-box ATP-dependent RNA helicase CshA</fullName>
        <ecNumber evidence="9">3.6.4.13</ecNumber>
    </recommendedName>
</protein>
<dbReference type="STRING" id="319970.RV00_GL001817"/>
<feature type="domain" description="DEAD-box RNA helicase Q" evidence="14">
    <location>
        <begin position="1"/>
        <end position="29"/>
    </location>
</feature>
<evidence type="ECO:0000259" key="12">
    <source>
        <dbReference type="PROSITE" id="PS51192"/>
    </source>
</evidence>
<dbReference type="InterPro" id="IPR027417">
    <property type="entry name" value="P-loop_NTPase"/>
</dbReference>
<dbReference type="GO" id="GO:0006401">
    <property type="term" value="P:RNA catabolic process"/>
    <property type="evidence" value="ECO:0007669"/>
    <property type="project" value="UniProtKB-UniRule"/>
</dbReference>
<dbReference type="GO" id="GO:0033592">
    <property type="term" value="F:RNA strand annealing activity"/>
    <property type="evidence" value="ECO:0007669"/>
    <property type="project" value="TreeGrafter"/>
</dbReference>
<dbReference type="Gene3D" id="3.40.50.300">
    <property type="entry name" value="P-loop containing nucleotide triphosphate hydrolases"/>
    <property type="match status" value="2"/>
</dbReference>
<keyword evidence="3 9" id="KW-0378">Hydrolase</keyword>
<dbReference type="PANTHER" id="PTHR47963">
    <property type="entry name" value="DEAD-BOX ATP-DEPENDENT RNA HELICASE 47, MITOCHONDRIAL"/>
    <property type="match status" value="1"/>
</dbReference>
<keyword evidence="5 9" id="KW-0067">ATP-binding</keyword>
<evidence type="ECO:0000256" key="9">
    <source>
        <dbReference type="HAMAP-Rule" id="MF_01493"/>
    </source>
</evidence>
<feature type="short sequence motif" description="Q motif" evidence="10">
    <location>
        <begin position="1"/>
        <end position="29"/>
    </location>
</feature>
<dbReference type="GO" id="GO:0005840">
    <property type="term" value="C:ribosome"/>
    <property type="evidence" value="ECO:0007669"/>
    <property type="project" value="TreeGrafter"/>
</dbReference>
<dbReference type="SMART" id="SM00487">
    <property type="entry name" value="DEXDc"/>
    <property type="match status" value="1"/>
</dbReference>
<evidence type="ECO:0000256" key="4">
    <source>
        <dbReference type="ARBA" id="ARBA00022806"/>
    </source>
</evidence>
<dbReference type="PROSITE" id="PS51194">
    <property type="entry name" value="HELICASE_CTER"/>
    <property type="match status" value="1"/>
</dbReference>
<evidence type="ECO:0000256" key="10">
    <source>
        <dbReference type="PROSITE-ProRule" id="PRU00552"/>
    </source>
</evidence>
<dbReference type="PROSITE" id="PS51195">
    <property type="entry name" value="Q_MOTIF"/>
    <property type="match status" value="1"/>
</dbReference>
<organism evidence="15 16">
    <name type="scientific">Enterococcus devriesei</name>
    <dbReference type="NCBI Taxonomy" id="319970"/>
    <lineage>
        <taxon>Bacteria</taxon>
        <taxon>Bacillati</taxon>
        <taxon>Bacillota</taxon>
        <taxon>Bacilli</taxon>
        <taxon>Lactobacillales</taxon>
        <taxon>Enterococcaceae</taxon>
        <taxon>Enterococcus</taxon>
    </lineage>
</organism>
<comment type="subunit">
    <text evidence="9">Oligomerizes, may be a member of the RNA degradosome.</text>
</comment>
<dbReference type="InterPro" id="IPR050547">
    <property type="entry name" value="DEAD_box_RNA_helicases"/>
</dbReference>
<comment type="similarity">
    <text evidence="9">Belongs to the DEAD box helicase family. CshA subfamily.</text>
</comment>
<feature type="domain" description="Helicase ATP-binding" evidence="12">
    <location>
        <begin position="32"/>
        <end position="202"/>
    </location>
</feature>
<keyword evidence="7 9" id="KW-0346">Stress response</keyword>
<dbReference type="AlphaFoldDB" id="A0A1L8SWY3"/>
<dbReference type="EC" id="3.6.4.13" evidence="9"/>
<evidence type="ECO:0000256" key="6">
    <source>
        <dbReference type="ARBA" id="ARBA00022884"/>
    </source>
</evidence>
<dbReference type="HAMAP" id="MF_01493">
    <property type="entry name" value="DEAD_helicase_CshA"/>
    <property type="match status" value="1"/>
</dbReference>
<evidence type="ECO:0000256" key="5">
    <source>
        <dbReference type="ARBA" id="ARBA00022840"/>
    </source>
</evidence>
<dbReference type="GO" id="GO:0003724">
    <property type="term" value="F:RNA helicase activity"/>
    <property type="evidence" value="ECO:0007669"/>
    <property type="project" value="UniProtKB-UniRule"/>
</dbReference>
<comment type="subcellular location">
    <subcellularLocation>
        <location evidence="9">Cytoplasm</location>
    </subcellularLocation>
</comment>
<name>A0A1L8SWY3_9ENTE</name>
<dbReference type="GO" id="GO:0005829">
    <property type="term" value="C:cytosol"/>
    <property type="evidence" value="ECO:0007669"/>
    <property type="project" value="TreeGrafter"/>
</dbReference>
<evidence type="ECO:0000256" key="11">
    <source>
        <dbReference type="SAM" id="MobiDB-lite"/>
    </source>
</evidence>
<keyword evidence="6 9" id="KW-0694">RNA-binding</keyword>
<comment type="catalytic activity">
    <reaction evidence="8 9">
        <text>ATP + H2O = ADP + phosphate + H(+)</text>
        <dbReference type="Rhea" id="RHEA:13065"/>
        <dbReference type="ChEBI" id="CHEBI:15377"/>
        <dbReference type="ChEBI" id="CHEBI:15378"/>
        <dbReference type="ChEBI" id="CHEBI:30616"/>
        <dbReference type="ChEBI" id="CHEBI:43474"/>
        <dbReference type="ChEBI" id="CHEBI:456216"/>
        <dbReference type="EC" id="3.6.4.13"/>
    </reaction>
</comment>
<keyword evidence="1 9" id="KW-0963">Cytoplasm</keyword>